<dbReference type="CDD" id="cd00060">
    <property type="entry name" value="FHA"/>
    <property type="match status" value="1"/>
</dbReference>
<dbReference type="Proteomes" id="UP000476820">
    <property type="component" value="Unassembled WGS sequence"/>
</dbReference>
<dbReference type="EMBL" id="SWOV01000040">
    <property type="protein sequence ID" value="NFF88826.1"/>
    <property type="molecule type" value="Genomic_DNA"/>
</dbReference>
<dbReference type="EMBL" id="SGKU01000025">
    <property type="protein sequence ID" value="NFA42894.1"/>
    <property type="molecule type" value="Genomic_DNA"/>
</dbReference>
<dbReference type="AlphaFoldDB" id="A0A093VQV3"/>
<evidence type="ECO:0000313" key="5">
    <source>
        <dbReference type="Proteomes" id="UP000472355"/>
    </source>
</evidence>
<gene>
    <name evidence="2" type="ORF">EXM65_09985</name>
    <name evidence="3" type="ORF">FC774_13270</name>
    <name evidence="4" type="ORF">FDB51_16200</name>
</gene>
<evidence type="ECO:0000313" key="2">
    <source>
        <dbReference type="EMBL" id="NFA42894.1"/>
    </source>
</evidence>
<evidence type="ECO:0000313" key="7">
    <source>
        <dbReference type="Proteomes" id="UP000476820"/>
    </source>
</evidence>
<dbReference type="EMBL" id="SWVK01000027">
    <property type="protein sequence ID" value="NFN36616.1"/>
    <property type="molecule type" value="Genomic_DNA"/>
</dbReference>
<reference evidence="2 5" key="1">
    <citation type="submission" date="2019-02" db="EMBL/GenBank/DDBJ databases">
        <title>Genome sequencing of Clostridium botulinum clinical isolates.</title>
        <authorList>
            <person name="Brunt J."/>
            <person name="Van Vliet A.H.M."/>
            <person name="Stringer S.C."/>
            <person name="Grant K.A."/>
            <person name="Carter A.C."/>
            <person name="Peck M.W."/>
        </authorList>
    </citation>
    <scope>NUCLEOTIDE SEQUENCE [LARGE SCALE GENOMIC DNA]</scope>
    <source>
        <strain evidence="2 5">H113700579</strain>
    </source>
</reference>
<evidence type="ECO:0000313" key="3">
    <source>
        <dbReference type="EMBL" id="NFF88826.1"/>
    </source>
</evidence>
<evidence type="ECO:0000313" key="6">
    <source>
        <dbReference type="Proteomes" id="UP000473681"/>
    </source>
</evidence>
<dbReference type="SUPFAM" id="SSF49879">
    <property type="entry name" value="SMAD/FHA domain"/>
    <property type="match status" value="1"/>
</dbReference>
<dbReference type="Pfam" id="PF00498">
    <property type="entry name" value="FHA"/>
    <property type="match status" value="1"/>
</dbReference>
<evidence type="ECO:0000259" key="1">
    <source>
        <dbReference type="PROSITE" id="PS50006"/>
    </source>
</evidence>
<feature type="domain" description="FHA" evidence="1">
    <location>
        <begin position="79"/>
        <end position="132"/>
    </location>
</feature>
<dbReference type="InterPro" id="IPR000253">
    <property type="entry name" value="FHA_dom"/>
</dbReference>
<protein>
    <submittedName>
        <fullName evidence="3">FHA domain-containing protein</fullName>
    </submittedName>
</protein>
<dbReference type="RefSeq" id="WP_012424108.1">
    <property type="nucleotide sequence ID" value="NZ_CP070936.1"/>
</dbReference>
<accession>A0A093VQV3</accession>
<dbReference type="OrthoDB" id="370565at2"/>
<name>A0A093VQV3_CLOBO</name>
<reference evidence="6 7" key="2">
    <citation type="submission" date="2019-04" db="EMBL/GenBank/DDBJ databases">
        <title>Genome sequencing of Clostridium botulinum Groups I-IV and Clostridium butyricum.</title>
        <authorList>
            <person name="Brunt J."/>
            <person name="Van Vliet A.H.M."/>
            <person name="Stringer S.C."/>
            <person name="Carter A.T."/>
            <person name="Peck M.W."/>
        </authorList>
    </citation>
    <scope>NUCLEOTIDE SEQUENCE [LARGE SCALE GENOMIC DNA]</scope>
    <source>
        <strain evidence="3 7">1605</strain>
        <strain evidence="4 6">CB-K-33E</strain>
    </source>
</reference>
<sequence>MSLIRCQNGHMFSERRYGPICPYCNIDTSKKENKKELVPDAEEVETNLLYQEIEPVCGWLVCIEGCRVGKDYKIKNGKNFIGRADDMDIQIIGDNYITARNHAVVVYDPKKKNYVLLPGDSSGIAYLNNEPVYMPTQLTNYDVIELGKSKFLFVPFCGEHFEWQDKEQG</sequence>
<comment type="caution">
    <text evidence="3">The sequence shown here is derived from an EMBL/GenBank/DDBJ whole genome shotgun (WGS) entry which is preliminary data.</text>
</comment>
<evidence type="ECO:0000313" key="4">
    <source>
        <dbReference type="EMBL" id="NFN36616.1"/>
    </source>
</evidence>
<dbReference type="Gene3D" id="2.60.200.20">
    <property type="match status" value="1"/>
</dbReference>
<dbReference type="PROSITE" id="PS50006">
    <property type="entry name" value="FHA_DOMAIN"/>
    <property type="match status" value="1"/>
</dbReference>
<organism evidence="3 7">
    <name type="scientific">Clostridium botulinum</name>
    <dbReference type="NCBI Taxonomy" id="1491"/>
    <lineage>
        <taxon>Bacteria</taxon>
        <taxon>Bacillati</taxon>
        <taxon>Bacillota</taxon>
        <taxon>Clostridia</taxon>
        <taxon>Eubacteriales</taxon>
        <taxon>Clostridiaceae</taxon>
        <taxon>Clostridium</taxon>
    </lineage>
</organism>
<proteinExistence type="predicted"/>
<dbReference type="InterPro" id="IPR008984">
    <property type="entry name" value="SMAD_FHA_dom_sf"/>
</dbReference>
<dbReference type="Proteomes" id="UP000473681">
    <property type="component" value="Unassembled WGS sequence"/>
</dbReference>
<dbReference type="Proteomes" id="UP000472355">
    <property type="component" value="Unassembled WGS sequence"/>
</dbReference>